<evidence type="ECO:0000313" key="4">
    <source>
        <dbReference type="Proteomes" id="UP000000763"/>
    </source>
</evidence>
<dbReference type="EMBL" id="AP003822">
    <property type="protein sequence ID" value="BAC79610.1"/>
    <property type="molecule type" value="Genomic_DNA"/>
</dbReference>
<keyword evidence="1" id="KW-0812">Transmembrane</keyword>
<evidence type="ECO:0000313" key="3">
    <source>
        <dbReference type="EMBL" id="BAD31457.1"/>
    </source>
</evidence>
<reference evidence="2" key="1">
    <citation type="submission" date="2001-07" db="EMBL/GenBank/DDBJ databases">
        <title>Oryza sativa nipponbare(GA3) genomic DNA, chromosome 7, BAC clone:OJ1316_A04.</title>
        <authorList>
            <person name="Sasaki T."/>
            <person name="Matsumoto T."/>
            <person name="Yamamoto K."/>
        </authorList>
    </citation>
    <scope>NUCLEOTIDE SEQUENCE</scope>
</reference>
<keyword evidence="1" id="KW-0472">Membrane</keyword>
<name>Q7XIQ2_ORYSJ</name>
<reference evidence="4" key="4">
    <citation type="journal article" date="2008" name="Nucleic Acids Res.">
        <title>The rice annotation project database (RAP-DB): 2008 update.</title>
        <authorList>
            <consortium name="The rice annotation project (RAP)"/>
        </authorList>
    </citation>
    <scope>GENOME REANNOTATION</scope>
    <source>
        <strain evidence="4">cv. Nipponbare</strain>
    </source>
</reference>
<evidence type="ECO:0000313" key="2">
    <source>
        <dbReference type="EMBL" id="BAC79610.1"/>
    </source>
</evidence>
<organism evidence="2 4">
    <name type="scientific">Oryza sativa subsp. japonica</name>
    <name type="common">Rice</name>
    <dbReference type="NCBI Taxonomy" id="39947"/>
    <lineage>
        <taxon>Eukaryota</taxon>
        <taxon>Viridiplantae</taxon>
        <taxon>Streptophyta</taxon>
        <taxon>Embryophyta</taxon>
        <taxon>Tracheophyta</taxon>
        <taxon>Spermatophyta</taxon>
        <taxon>Magnoliopsida</taxon>
        <taxon>Liliopsida</taxon>
        <taxon>Poales</taxon>
        <taxon>Poaceae</taxon>
        <taxon>BOP clade</taxon>
        <taxon>Oryzoideae</taxon>
        <taxon>Oryzeae</taxon>
        <taxon>Oryzinae</taxon>
        <taxon>Oryza</taxon>
        <taxon>Oryza sativa</taxon>
    </lineage>
</organism>
<protein>
    <submittedName>
        <fullName evidence="2">Uncharacterized protein</fullName>
    </submittedName>
</protein>
<feature type="transmembrane region" description="Helical" evidence="1">
    <location>
        <begin position="20"/>
        <end position="39"/>
    </location>
</feature>
<proteinExistence type="predicted"/>
<reference evidence="3" key="2">
    <citation type="submission" date="2002-06" db="EMBL/GenBank/DDBJ databases">
        <title>Oryza sativa nipponbare(GA3) genomic DNA, chromosome 7, PAC clone:P0503D09.</title>
        <authorList>
            <person name="Sasaki T."/>
            <person name="Matsumoto T."/>
            <person name="Katayose Y."/>
        </authorList>
    </citation>
    <scope>NUCLEOTIDE SEQUENCE</scope>
</reference>
<keyword evidence="1" id="KW-1133">Transmembrane helix</keyword>
<sequence>MAIPNSIRSLDLHRRTTGCTTMLALGGACGCGIVVVIRCNEAGRRAGRATETSLSQSHEQANQFDCVFLFYRCCVESADVMMLAVRQHGIEQGYLGQLTKEIRDSILTKPNSDYGNFLEIEEVE</sequence>
<dbReference type="AlphaFoldDB" id="Q7XIQ2"/>
<gene>
    <name evidence="2" type="primary">OJ1316_A04.112</name>
    <name evidence="3" type="synonym">P0503D09.129</name>
</gene>
<dbReference type="Proteomes" id="UP000000763">
    <property type="component" value="Chromosome 7"/>
</dbReference>
<accession>Q7XIQ2</accession>
<reference evidence="4" key="3">
    <citation type="journal article" date="2005" name="Nature">
        <title>The map-based sequence of the rice genome.</title>
        <authorList>
            <consortium name="International rice genome sequencing project (IRGSP)"/>
            <person name="Matsumoto T."/>
            <person name="Wu J."/>
            <person name="Kanamori H."/>
            <person name="Katayose Y."/>
            <person name="Fujisawa M."/>
            <person name="Namiki N."/>
            <person name="Mizuno H."/>
            <person name="Yamamoto K."/>
            <person name="Antonio B.A."/>
            <person name="Baba T."/>
            <person name="Sakata K."/>
            <person name="Nagamura Y."/>
            <person name="Aoki H."/>
            <person name="Arikawa K."/>
            <person name="Arita K."/>
            <person name="Bito T."/>
            <person name="Chiden Y."/>
            <person name="Fujitsuka N."/>
            <person name="Fukunaka R."/>
            <person name="Hamada M."/>
            <person name="Harada C."/>
            <person name="Hayashi A."/>
            <person name="Hijishita S."/>
            <person name="Honda M."/>
            <person name="Hosokawa S."/>
            <person name="Ichikawa Y."/>
            <person name="Idonuma A."/>
            <person name="Iijima M."/>
            <person name="Ikeda M."/>
            <person name="Ikeno M."/>
            <person name="Ito K."/>
            <person name="Ito S."/>
            <person name="Ito T."/>
            <person name="Ito Y."/>
            <person name="Ito Y."/>
            <person name="Iwabuchi A."/>
            <person name="Kamiya K."/>
            <person name="Karasawa W."/>
            <person name="Kurita K."/>
            <person name="Katagiri S."/>
            <person name="Kikuta A."/>
            <person name="Kobayashi H."/>
            <person name="Kobayashi N."/>
            <person name="Machita K."/>
            <person name="Maehara T."/>
            <person name="Masukawa M."/>
            <person name="Mizubayashi T."/>
            <person name="Mukai Y."/>
            <person name="Nagasaki H."/>
            <person name="Nagata Y."/>
            <person name="Naito S."/>
            <person name="Nakashima M."/>
            <person name="Nakama Y."/>
            <person name="Nakamichi Y."/>
            <person name="Nakamura M."/>
            <person name="Meguro A."/>
            <person name="Negishi M."/>
            <person name="Ohta I."/>
            <person name="Ohta T."/>
            <person name="Okamoto M."/>
            <person name="Ono N."/>
            <person name="Saji S."/>
            <person name="Sakaguchi M."/>
            <person name="Sakai K."/>
            <person name="Shibata M."/>
            <person name="Shimokawa T."/>
            <person name="Song J."/>
            <person name="Takazaki Y."/>
            <person name="Terasawa K."/>
            <person name="Tsugane M."/>
            <person name="Tsuji K."/>
            <person name="Ueda S."/>
            <person name="Waki K."/>
            <person name="Yamagata H."/>
            <person name="Yamamoto M."/>
            <person name="Yamamoto S."/>
            <person name="Yamane H."/>
            <person name="Yoshiki S."/>
            <person name="Yoshihara R."/>
            <person name="Yukawa K."/>
            <person name="Zhong H."/>
            <person name="Yano M."/>
            <person name="Yuan Q."/>
            <person name="Ouyang S."/>
            <person name="Liu J."/>
            <person name="Jones K.M."/>
            <person name="Gansberger K."/>
            <person name="Moffat K."/>
            <person name="Hill J."/>
            <person name="Bera J."/>
            <person name="Fadrosh D."/>
            <person name="Jin S."/>
            <person name="Johri S."/>
            <person name="Kim M."/>
            <person name="Overton L."/>
            <person name="Reardon M."/>
            <person name="Tsitrin T."/>
            <person name="Vuong H."/>
            <person name="Weaver B."/>
            <person name="Ciecko A."/>
            <person name="Tallon L."/>
            <person name="Jackson J."/>
            <person name="Pai G."/>
            <person name="Aken S.V."/>
            <person name="Utterback T."/>
            <person name="Reidmuller S."/>
            <person name="Feldblyum T."/>
            <person name="Hsiao J."/>
            <person name="Zismann V."/>
            <person name="Iobst S."/>
            <person name="de Vazeille A.R."/>
            <person name="Buell C.R."/>
            <person name="Ying K."/>
            <person name="Li Y."/>
            <person name="Lu T."/>
            <person name="Huang Y."/>
            <person name="Zhao Q."/>
            <person name="Feng Q."/>
            <person name="Zhang L."/>
            <person name="Zhu J."/>
            <person name="Weng Q."/>
            <person name="Mu J."/>
            <person name="Lu Y."/>
            <person name="Fan D."/>
            <person name="Liu Y."/>
            <person name="Guan J."/>
            <person name="Zhang Y."/>
            <person name="Yu S."/>
            <person name="Liu X."/>
            <person name="Zhang Y."/>
            <person name="Hong G."/>
            <person name="Han B."/>
            <person name="Choisne N."/>
            <person name="Demange N."/>
            <person name="Orjeda G."/>
            <person name="Samain S."/>
            <person name="Cattolico L."/>
            <person name="Pelletier E."/>
            <person name="Couloux A."/>
            <person name="Segurens B."/>
            <person name="Wincker P."/>
            <person name="D'Hont A."/>
            <person name="Scarpelli C."/>
            <person name="Weissenbach J."/>
            <person name="Salanoubat M."/>
            <person name="Quetier F."/>
            <person name="Yu Y."/>
            <person name="Kim H.R."/>
            <person name="Rambo T."/>
            <person name="Currie J."/>
            <person name="Collura K."/>
            <person name="Luo M."/>
            <person name="Yang T."/>
            <person name="Ammiraju J.S.S."/>
            <person name="Engler F."/>
            <person name="Soderlund C."/>
            <person name="Wing R.A."/>
            <person name="Palmer L.E."/>
            <person name="de la Bastide M."/>
            <person name="Spiegel L."/>
            <person name="Nascimento L."/>
            <person name="Zutavern T."/>
            <person name="O'Shaughnessy A."/>
            <person name="Dike S."/>
            <person name="Dedhia N."/>
            <person name="Preston R."/>
            <person name="Balija V."/>
            <person name="McCombie W.R."/>
            <person name="Chow T."/>
            <person name="Chen H."/>
            <person name="Chung M."/>
            <person name="Chen C."/>
            <person name="Shaw J."/>
            <person name="Wu H."/>
            <person name="Hsiao K."/>
            <person name="Chao Y."/>
            <person name="Chu M."/>
            <person name="Cheng C."/>
            <person name="Hour A."/>
            <person name="Lee P."/>
            <person name="Lin S."/>
            <person name="Lin Y."/>
            <person name="Liou J."/>
            <person name="Liu S."/>
            <person name="Hsing Y."/>
            <person name="Raghuvanshi S."/>
            <person name="Mohanty A."/>
            <person name="Bharti A.K."/>
            <person name="Gaur A."/>
            <person name="Gupta V."/>
            <person name="Kumar D."/>
            <person name="Ravi V."/>
            <person name="Vij S."/>
            <person name="Kapur A."/>
            <person name="Khurana P."/>
            <person name="Khurana P."/>
            <person name="Khurana J.P."/>
            <person name="Tyagi A.K."/>
            <person name="Gaikwad K."/>
            <person name="Singh A."/>
            <person name="Dalal V."/>
            <person name="Srivastava S."/>
            <person name="Dixit A."/>
            <person name="Pal A.K."/>
            <person name="Ghazi I.A."/>
            <person name="Yadav M."/>
            <person name="Pandit A."/>
            <person name="Bhargava A."/>
            <person name="Sureshbabu K."/>
            <person name="Batra K."/>
            <person name="Sharma T.R."/>
            <person name="Mohapatra T."/>
            <person name="Singh N.K."/>
            <person name="Messing J."/>
            <person name="Nelson A.B."/>
            <person name="Fuks G."/>
            <person name="Kavchok S."/>
            <person name="Keizer G."/>
            <person name="Linton E."/>
            <person name="Llaca V."/>
            <person name="Song R."/>
            <person name="Tanyolac B."/>
            <person name="Young S."/>
            <person name="Ho-Il K."/>
            <person name="Hahn J.H."/>
            <person name="Sangsakoo G."/>
            <person name="Vanavichit A."/>
            <person name="de Mattos Luiz.A.T."/>
            <person name="Zimmer P.D."/>
            <person name="Malone G."/>
            <person name="Dellagostin O."/>
            <person name="de Oliveira A.C."/>
            <person name="Bevan M."/>
            <person name="Bancroft I."/>
            <person name="Minx P."/>
            <person name="Cordum H."/>
            <person name="Wilson R."/>
            <person name="Cheng Z."/>
            <person name="Jin W."/>
            <person name="Jiang J."/>
            <person name="Leong S.A."/>
            <person name="Iwama H."/>
            <person name="Gojobori T."/>
            <person name="Itoh T."/>
            <person name="Niimura Y."/>
            <person name="Fujii Y."/>
            <person name="Habara T."/>
            <person name="Sakai H."/>
            <person name="Sato Y."/>
            <person name="Wilson G."/>
            <person name="Kumar K."/>
            <person name="McCouch S."/>
            <person name="Juretic N."/>
            <person name="Hoen D."/>
            <person name="Wright S."/>
            <person name="Bruskiewich R."/>
            <person name="Bureau T."/>
            <person name="Miyao A."/>
            <person name="Hirochika H."/>
            <person name="Nishikawa T."/>
            <person name="Kadowaki K."/>
            <person name="Sugiura M."/>
            <person name="Burr B."/>
            <person name="Sasaki T."/>
        </authorList>
    </citation>
    <scope>NUCLEOTIDE SEQUENCE [LARGE SCALE GENOMIC DNA]</scope>
    <source>
        <strain evidence="4">cv. Nipponbare</strain>
    </source>
</reference>
<evidence type="ECO:0000256" key="1">
    <source>
        <dbReference type="SAM" id="Phobius"/>
    </source>
</evidence>
<dbReference type="EMBL" id="AP005455">
    <property type="protein sequence ID" value="BAD31457.1"/>
    <property type="molecule type" value="Genomic_DNA"/>
</dbReference>